<protein>
    <recommendedName>
        <fullName evidence="2">CTLH domain-containing protein</fullName>
    </recommendedName>
</protein>
<dbReference type="AlphaFoldDB" id="A0AAQ3P800"/>
<accession>A0AAQ3P800</accession>
<feature type="compositionally biased region" description="Polar residues" evidence="1">
    <location>
        <begin position="282"/>
        <end position="301"/>
    </location>
</feature>
<feature type="region of interest" description="Disordered" evidence="1">
    <location>
        <begin position="581"/>
        <end position="611"/>
    </location>
</feature>
<dbReference type="EMBL" id="CP144700">
    <property type="protein sequence ID" value="WVZ22497.1"/>
    <property type="molecule type" value="Genomic_DNA"/>
</dbReference>
<feature type="region of interest" description="Disordered" evidence="1">
    <location>
        <begin position="322"/>
        <end position="377"/>
    </location>
</feature>
<reference evidence="3 4" key="1">
    <citation type="journal article" date="2023" name="Life. Sci Alliance">
        <title>Evolutionary insights into 3D genome organization and epigenetic landscape of Vigna mungo.</title>
        <authorList>
            <person name="Junaid A."/>
            <person name="Singh B."/>
            <person name="Bhatia S."/>
        </authorList>
    </citation>
    <scope>NUCLEOTIDE SEQUENCE [LARGE SCALE GENOMIC DNA]</scope>
    <source>
        <strain evidence="3">Urdbean</strain>
    </source>
</reference>
<dbReference type="PANTHER" id="PTHR12864">
    <property type="entry name" value="RAN BINDING PROTEIN 9-RELATED"/>
    <property type="match status" value="1"/>
</dbReference>
<gene>
    <name evidence="3" type="ORF">V8G54_001041</name>
</gene>
<evidence type="ECO:0000259" key="2">
    <source>
        <dbReference type="PROSITE" id="PS50897"/>
    </source>
</evidence>
<organism evidence="3 4">
    <name type="scientific">Vigna mungo</name>
    <name type="common">Black gram</name>
    <name type="synonym">Phaseolus mungo</name>
    <dbReference type="NCBI Taxonomy" id="3915"/>
    <lineage>
        <taxon>Eukaryota</taxon>
        <taxon>Viridiplantae</taxon>
        <taxon>Streptophyta</taxon>
        <taxon>Embryophyta</taxon>
        <taxon>Tracheophyta</taxon>
        <taxon>Spermatophyta</taxon>
        <taxon>Magnoliopsida</taxon>
        <taxon>eudicotyledons</taxon>
        <taxon>Gunneridae</taxon>
        <taxon>Pentapetalae</taxon>
        <taxon>rosids</taxon>
        <taxon>fabids</taxon>
        <taxon>Fabales</taxon>
        <taxon>Fabaceae</taxon>
        <taxon>Papilionoideae</taxon>
        <taxon>50 kb inversion clade</taxon>
        <taxon>NPAAA clade</taxon>
        <taxon>indigoferoid/millettioid clade</taxon>
        <taxon>Phaseoleae</taxon>
        <taxon>Vigna</taxon>
    </lineage>
</organism>
<evidence type="ECO:0000313" key="4">
    <source>
        <dbReference type="Proteomes" id="UP001374535"/>
    </source>
</evidence>
<name>A0AAQ3P800_VIGMU</name>
<dbReference type="InterPro" id="IPR024964">
    <property type="entry name" value="CTLH/CRA"/>
</dbReference>
<keyword evidence="4" id="KW-1185">Reference proteome</keyword>
<feature type="domain" description="CTLH" evidence="2">
    <location>
        <begin position="407"/>
        <end position="464"/>
    </location>
</feature>
<evidence type="ECO:0000313" key="3">
    <source>
        <dbReference type="EMBL" id="WVZ22497.1"/>
    </source>
</evidence>
<dbReference type="Pfam" id="PF10607">
    <property type="entry name" value="CTLH"/>
    <property type="match status" value="1"/>
</dbReference>
<dbReference type="SMART" id="SM00668">
    <property type="entry name" value="CTLH"/>
    <property type="match status" value="1"/>
</dbReference>
<dbReference type="InterPro" id="IPR050618">
    <property type="entry name" value="Ubq-SigPath_Reg"/>
</dbReference>
<sequence>MSTFLSFKTCPIEIMVCSALDMVAWWSERRRIDLAGYMSSMLRAHLNAYDPIFSMALRYLISIHRVYCLRQGITSPISDLTERLLLEERDPPATPQDILYEVPPFDELHLKLTIFTDRASRQSFRRWFSRGLMMQSLPVVRENKLTDLTAAAPLSAVTLVASTWYSGGLNAGLTTSLFVDIQALAHAVELTRQGAIDSLRFSKGDLFLAFQNELCRMRLDVPLLDQLVREYCVYRGIVDSASGKQQPISEPVKFNQQDPGYCSSRDCSLEIDCNAGKHSDGETSVTNAQMDGSPENNADVTSMRQVDFEVRYASELTSIHEDCSTSGSQQHEDAAALQRSRLPGNGERSKRKRWRGRYDDNSYMPNASLEEHSKPEHSISTVVSTISKEKQGSEKLSVHDVSNVEDRYEILLGMKELASRGMAAEAVQEVNAIDPNFFAHNSVLLFQLKQVEFLKLVSSGDYSAALKVACTHLGPLASSDPALLKPLKETLLALLRPNEDALGNALPLHALAASLQVAVGRRLGVEEPQLMKIMRATLYTHNEWFKLQMCKDRFEGLLRIDSLKEANTPFLAPVSISKSYADSCTNGSSQATVSSGTRTSEDGSSPTQVSSRDVICDEGAILKVMEFLALPRADAIHLLSQYNGNAETVIQQIFA</sequence>
<dbReference type="Proteomes" id="UP001374535">
    <property type="component" value="Chromosome 1"/>
</dbReference>
<dbReference type="InterPro" id="IPR006595">
    <property type="entry name" value="CTLH_C"/>
</dbReference>
<feature type="region of interest" description="Disordered" evidence="1">
    <location>
        <begin position="278"/>
        <end position="301"/>
    </location>
</feature>
<evidence type="ECO:0000256" key="1">
    <source>
        <dbReference type="SAM" id="MobiDB-lite"/>
    </source>
</evidence>
<proteinExistence type="predicted"/>
<dbReference type="PROSITE" id="PS50897">
    <property type="entry name" value="CTLH"/>
    <property type="match status" value="1"/>
</dbReference>